<dbReference type="InterPro" id="IPR016064">
    <property type="entry name" value="NAD/diacylglycerol_kinase_sf"/>
</dbReference>
<dbReference type="Gene3D" id="3.40.50.10330">
    <property type="entry name" value="Probable inorganic polyphosphate/atp-NAD kinase, domain 1"/>
    <property type="match status" value="1"/>
</dbReference>
<dbReference type="InterPro" id="IPR017438">
    <property type="entry name" value="ATP-NAD_kinase_N"/>
</dbReference>
<dbReference type="GO" id="GO:0016020">
    <property type="term" value="C:membrane"/>
    <property type="evidence" value="ECO:0007669"/>
    <property type="project" value="GOC"/>
</dbReference>
<organism evidence="3 4">
    <name type="scientific">Penstemon smallii</name>
    <dbReference type="NCBI Taxonomy" id="265156"/>
    <lineage>
        <taxon>Eukaryota</taxon>
        <taxon>Viridiplantae</taxon>
        <taxon>Streptophyta</taxon>
        <taxon>Embryophyta</taxon>
        <taxon>Tracheophyta</taxon>
        <taxon>Spermatophyta</taxon>
        <taxon>Magnoliopsida</taxon>
        <taxon>eudicotyledons</taxon>
        <taxon>Gunneridae</taxon>
        <taxon>Pentapetalae</taxon>
        <taxon>asterids</taxon>
        <taxon>lamiids</taxon>
        <taxon>Lamiales</taxon>
        <taxon>Plantaginaceae</taxon>
        <taxon>Cheloneae</taxon>
        <taxon>Penstemon</taxon>
    </lineage>
</organism>
<dbReference type="InterPro" id="IPR050187">
    <property type="entry name" value="Lipid_Phosphate_FormReg"/>
</dbReference>
<dbReference type="PROSITE" id="PS50146">
    <property type="entry name" value="DAGK"/>
    <property type="match status" value="1"/>
</dbReference>
<dbReference type="PANTHER" id="PTHR12358:SF6">
    <property type="entry name" value="CERAMIDE KINASE"/>
    <property type="match status" value="1"/>
</dbReference>
<dbReference type="SUPFAM" id="SSF111331">
    <property type="entry name" value="NAD kinase/diacylglycerol kinase-like"/>
    <property type="match status" value="1"/>
</dbReference>
<dbReference type="EMBL" id="JBJXBP010000004">
    <property type="protein sequence ID" value="KAL3834664.1"/>
    <property type="molecule type" value="Genomic_DNA"/>
</dbReference>
<dbReference type="Pfam" id="PF25382">
    <property type="entry name" value="PH_CERK"/>
    <property type="match status" value="1"/>
</dbReference>
<gene>
    <name evidence="3" type="ORF">ACJIZ3_009400</name>
</gene>
<keyword evidence="4" id="KW-1185">Reference proteome</keyword>
<name>A0ABD3TCF3_9LAMI</name>
<evidence type="ECO:0000256" key="1">
    <source>
        <dbReference type="SAM" id="MobiDB-lite"/>
    </source>
</evidence>
<dbReference type="InterPro" id="IPR057465">
    <property type="entry name" value="CERK_PH"/>
</dbReference>
<protein>
    <recommendedName>
        <fullName evidence="2">DAGKc domain-containing protein</fullName>
    </recommendedName>
</protein>
<evidence type="ECO:0000313" key="3">
    <source>
        <dbReference type="EMBL" id="KAL3834664.1"/>
    </source>
</evidence>
<dbReference type="PANTHER" id="PTHR12358">
    <property type="entry name" value="SPHINGOSINE KINASE"/>
    <property type="match status" value="1"/>
</dbReference>
<dbReference type="SMART" id="SM00046">
    <property type="entry name" value="DAGKc"/>
    <property type="match status" value="1"/>
</dbReference>
<proteinExistence type="predicted"/>
<accession>A0ABD3TCF3</accession>
<evidence type="ECO:0000313" key="4">
    <source>
        <dbReference type="Proteomes" id="UP001634393"/>
    </source>
</evidence>
<evidence type="ECO:0000259" key="2">
    <source>
        <dbReference type="PROSITE" id="PS50146"/>
    </source>
</evidence>
<dbReference type="Proteomes" id="UP001634393">
    <property type="component" value="Unassembled WGS sequence"/>
</dbReference>
<dbReference type="AlphaFoldDB" id="A0ABD3TCF3"/>
<feature type="region of interest" description="Disordered" evidence="1">
    <location>
        <begin position="249"/>
        <end position="288"/>
    </location>
</feature>
<feature type="domain" description="DAGKc" evidence="2">
    <location>
        <begin position="160"/>
        <end position="363"/>
    </location>
</feature>
<comment type="caution">
    <text evidence="3">The sequence shown here is derived from an EMBL/GenBank/DDBJ whole genome shotgun (WGS) entry which is preliminary data.</text>
</comment>
<feature type="compositionally biased region" description="Basic and acidic residues" evidence="1">
    <location>
        <begin position="271"/>
        <end position="283"/>
    </location>
</feature>
<dbReference type="Pfam" id="PF00781">
    <property type="entry name" value="DAGK_cat"/>
    <property type="match status" value="1"/>
</dbReference>
<dbReference type="Gene3D" id="2.60.200.40">
    <property type="match status" value="1"/>
</dbReference>
<dbReference type="InterPro" id="IPR001206">
    <property type="entry name" value="Diacylglycerol_kinase_cat_dom"/>
</dbReference>
<sequence>MERNENGLLGDDSDPNASFTDAEGSIYSSDIFLDYVGEVILSHDSDVLSWKFVESLQNEEDKSSCLGMKFVSKNETEVKFSDIYAVDLIGWGPVHASAGKFLFGQSSESEMYRFAVHVVLKSKNNSSHWIPSVYTFGHKNLEICKTWVTQINSYLETEAKRPKSLMVFVHPKSGKGQGRNIWEAVAPLFSQAKVKTKVIVTERAGHARDVLASITNKELSSFDGVVAVGGDGFFNEILNGLLLSRHKAPYPPTPGDSKHPIESECNVSTHSAERTVAESRNSNEDQSPLLLDSEHIVPQSPNSEQEPSYCFPNELFRFGIIPAGSTDAIVICTTGARDPVTSALHIVLGKKVCLDIAQVVRWKKTHDSKVEPCLRYAASFAGYGFYGDVITESEKYRWMGPKRYDYAGTKVFLQHRSYEAEVNYLVADSEKESSVSPETNAEGGGGRKLWCLRKKSDRVSCRANCTVCNDTVIGAPNLQGLKWLKSKGRFLSIGAAVISCRNEKAPDADLTHSISLTRTYTFSLQCSFRISFSCAGTLFSLQGAVGPPWILILSNIIKLEPSHSNLWGKRVYGMWMVSYL</sequence>
<reference evidence="3 4" key="1">
    <citation type="submission" date="2024-12" db="EMBL/GenBank/DDBJ databases">
        <title>The unique morphological basis and parallel evolutionary history of personate flowers in Penstemon.</title>
        <authorList>
            <person name="Depatie T.H."/>
            <person name="Wessinger C.A."/>
        </authorList>
    </citation>
    <scope>NUCLEOTIDE SEQUENCE [LARGE SCALE GENOMIC DNA]</scope>
    <source>
        <strain evidence="3">WTNN_2</strain>
        <tissue evidence="3">Leaf</tissue>
    </source>
</reference>
<dbReference type="GO" id="GO:0006665">
    <property type="term" value="P:sphingolipid metabolic process"/>
    <property type="evidence" value="ECO:0007669"/>
    <property type="project" value="UniProtKB-ARBA"/>
</dbReference>